<keyword evidence="5" id="KW-0408">Iron</keyword>
<evidence type="ECO:0000256" key="8">
    <source>
        <dbReference type="PROSITE-ProRule" id="PRU00284"/>
    </source>
</evidence>
<keyword evidence="3" id="KW-1003">Cell membrane</keyword>
<dbReference type="InterPro" id="IPR003660">
    <property type="entry name" value="HAMP_dom"/>
</dbReference>
<dbReference type="Proteomes" id="UP000594688">
    <property type="component" value="Chromosome"/>
</dbReference>
<evidence type="ECO:0000259" key="11">
    <source>
        <dbReference type="PROSITE" id="PS50885"/>
    </source>
</evidence>
<dbReference type="GO" id="GO:0004888">
    <property type="term" value="F:transmembrane signaling receptor activity"/>
    <property type="evidence" value="ECO:0007669"/>
    <property type="project" value="InterPro"/>
</dbReference>
<comment type="subcellular location">
    <subcellularLocation>
        <location evidence="1">Cell inner membrane</location>
        <topology evidence="1">Multi-pass membrane protein</topology>
    </subcellularLocation>
</comment>
<dbReference type="Gene3D" id="1.20.120.50">
    <property type="entry name" value="Hemerythrin-like"/>
    <property type="match status" value="1"/>
</dbReference>
<dbReference type="NCBIfam" id="TIGR02481">
    <property type="entry name" value="hemeryth_dom"/>
    <property type="match status" value="1"/>
</dbReference>
<dbReference type="PROSITE" id="PS00550">
    <property type="entry name" value="HEMERYTHRINS"/>
    <property type="match status" value="1"/>
</dbReference>
<dbReference type="PRINTS" id="PR00260">
    <property type="entry name" value="CHEMTRNSDUCR"/>
</dbReference>
<feature type="domain" description="Methyl-accepting transducer" evidence="9">
    <location>
        <begin position="232"/>
        <end position="475"/>
    </location>
</feature>
<evidence type="ECO:0000313" key="13">
    <source>
        <dbReference type="Proteomes" id="UP000594688"/>
    </source>
</evidence>
<dbReference type="InterPro" id="IPR004090">
    <property type="entry name" value="Chemotax_Me-accpt_rcpt"/>
</dbReference>
<organism evidence="12 13">
    <name type="scientific">Candidatus Nitronauta litoralis</name>
    <dbReference type="NCBI Taxonomy" id="2705533"/>
    <lineage>
        <taxon>Bacteria</taxon>
        <taxon>Pseudomonadati</taxon>
        <taxon>Nitrospinota/Tectimicrobiota group</taxon>
        <taxon>Nitrospinota</taxon>
        <taxon>Nitrospinia</taxon>
        <taxon>Nitrospinales</taxon>
        <taxon>Nitrospinaceae</taxon>
        <taxon>Candidatus Nitronauta</taxon>
    </lineage>
</organism>
<dbReference type="PROSITE" id="PS50111">
    <property type="entry name" value="CHEMOTAXIS_TRANSDUC_2"/>
    <property type="match status" value="1"/>
</dbReference>
<dbReference type="SUPFAM" id="SSF58104">
    <property type="entry name" value="Methyl-accepting chemotaxis protein (MCP) signaling domain"/>
    <property type="match status" value="1"/>
</dbReference>
<feature type="domain" description="T-SNARE coiled-coil homology" evidence="10">
    <location>
        <begin position="391"/>
        <end position="453"/>
    </location>
</feature>
<evidence type="ECO:0000259" key="9">
    <source>
        <dbReference type="PROSITE" id="PS50111"/>
    </source>
</evidence>
<dbReference type="Gene3D" id="3.30.450.20">
    <property type="entry name" value="PAS domain"/>
    <property type="match status" value="1"/>
</dbReference>
<protein>
    <submittedName>
        <fullName evidence="12">Bacteriohemerythrin</fullName>
    </submittedName>
</protein>
<evidence type="ECO:0000313" key="12">
    <source>
        <dbReference type="EMBL" id="QPJ62591.1"/>
    </source>
</evidence>
<comment type="similarity">
    <text evidence="2">Belongs to the hemerythrin family.</text>
</comment>
<dbReference type="Pfam" id="PF00015">
    <property type="entry name" value="MCPsignal"/>
    <property type="match status" value="1"/>
</dbReference>
<proteinExistence type="inferred from homology"/>
<dbReference type="InterPro" id="IPR012827">
    <property type="entry name" value="Hemerythrin_metal-bd"/>
</dbReference>
<dbReference type="PROSITE" id="PS50192">
    <property type="entry name" value="T_SNARE"/>
    <property type="match status" value="1"/>
</dbReference>
<feature type="domain" description="HAMP" evidence="11">
    <location>
        <begin position="175"/>
        <end position="227"/>
    </location>
</feature>
<sequence length="629" mass="68438">MKTTFEPRGSALSLNKPVDKTGWTRRFFGNGNGKLMGSISGLKACLDNLDTNVFIADKNLTLVYMNTKAEKTCRVIEKEVFENFGVQIDNLLGGSIHRFHKDPKRVEAILENPANLPHCATFTFGNVSLKTQINAISATNKTVLGYIVNWEEVSKQLALEKEAEELRTNEQMRTKELQEKVDQILEVLNAAAEGDLTKQCSVVGKDAAGQVGEKLSRFLVDLRTQISAIGFNSGNITEAGGLLKEVSMQLTASAEETSAQVEVVSKATELVNQSVSSVAAGAEEMAVSIKEIAVNSTQAAQVTLDAVSKADETNQKVSRLEASSEKIGQVIKVINSIAEQTNLLALNATIEAARAGESGKGFAVVANEVKELANQTSQATGDIGGTIEEIQINTREATQAIEEIGTIIGNINDISSTIASAVEEQTATTNEMSRSLSEAARSSAEISENIKGVSQAAQETSGGSINIHKAAEDLTEISHILEQVVGKFTFKSESMTLMDWNDALSVNIQEIDNHHKRLINLINDVYRGIMLGHTEGSIHQTLDELVSFTQKHFAYEERLFGDHSYPDRDAHKAKHEELLSQVGDLANRYKSGEAGVGTRMMTFLKDWLVQHIMGTDQQYTSFLNNKGVV</sequence>
<dbReference type="InterPro" id="IPR035938">
    <property type="entry name" value="Hemerythrin-like_sf"/>
</dbReference>
<evidence type="ECO:0000259" key="10">
    <source>
        <dbReference type="PROSITE" id="PS50192"/>
    </source>
</evidence>
<dbReference type="NCBIfam" id="NF033749">
    <property type="entry name" value="bact_hemeryth"/>
    <property type="match status" value="1"/>
</dbReference>
<dbReference type="SUPFAM" id="SSF47188">
    <property type="entry name" value="Hemerythrin-like"/>
    <property type="match status" value="1"/>
</dbReference>
<dbReference type="CDD" id="cd12107">
    <property type="entry name" value="Hemerythrin"/>
    <property type="match status" value="1"/>
</dbReference>
<name>A0A7T0BX71_9BACT</name>
<gene>
    <name evidence="12" type="ORF">G3M70_12200</name>
</gene>
<dbReference type="GO" id="GO:0006935">
    <property type="term" value="P:chemotaxis"/>
    <property type="evidence" value="ECO:0007669"/>
    <property type="project" value="InterPro"/>
</dbReference>
<dbReference type="InterPro" id="IPR016131">
    <property type="entry name" value="Haemerythrin_Fe_BS"/>
</dbReference>
<dbReference type="Gene3D" id="1.10.287.950">
    <property type="entry name" value="Methyl-accepting chemotaxis protein"/>
    <property type="match status" value="1"/>
</dbReference>
<dbReference type="InterPro" id="IPR004089">
    <property type="entry name" value="MCPsignal_dom"/>
</dbReference>
<reference evidence="12 13" key="1">
    <citation type="submission" date="2020-02" db="EMBL/GenBank/DDBJ databases">
        <title>Genomic and physiological characterization of two novel Nitrospinaceae genera.</title>
        <authorList>
            <person name="Mueller A.J."/>
            <person name="Jung M.-Y."/>
            <person name="Strachan C.R."/>
            <person name="Herbold C.W."/>
            <person name="Kirkegaard R.H."/>
            <person name="Daims H."/>
        </authorList>
    </citation>
    <scope>NUCLEOTIDE SEQUENCE [LARGE SCALE GENOMIC DNA]</scope>
    <source>
        <strain evidence="12">EB</strain>
    </source>
</reference>
<accession>A0A7T0BX71</accession>
<evidence type="ECO:0000256" key="2">
    <source>
        <dbReference type="ARBA" id="ARBA00010587"/>
    </source>
</evidence>
<comment type="similarity">
    <text evidence="7">Belongs to the methyl-accepting chemotaxis (MCP) protein family.</text>
</comment>
<dbReference type="GO" id="GO:0007165">
    <property type="term" value="P:signal transduction"/>
    <property type="evidence" value="ECO:0007669"/>
    <property type="project" value="UniProtKB-KW"/>
</dbReference>
<dbReference type="Pfam" id="PF01814">
    <property type="entry name" value="Hemerythrin"/>
    <property type="match status" value="1"/>
</dbReference>
<dbReference type="SMART" id="SM00283">
    <property type="entry name" value="MA"/>
    <property type="match status" value="1"/>
</dbReference>
<dbReference type="CDD" id="cd11386">
    <property type="entry name" value="MCP_signal"/>
    <property type="match status" value="1"/>
</dbReference>
<evidence type="ECO:0000256" key="3">
    <source>
        <dbReference type="ARBA" id="ARBA00022519"/>
    </source>
</evidence>
<evidence type="ECO:0000256" key="6">
    <source>
        <dbReference type="ARBA" id="ARBA00023224"/>
    </source>
</evidence>
<keyword evidence="4" id="KW-0479">Metal-binding</keyword>
<dbReference type="PROSITE" id="PS50885">
    <property type="entry name" value="HAMP"/>
    <property type="match status" value="1"/>
</dbReference>
<evidence type="ECO:0000256" key="5">
    <source>
        <dbReference type="ARBA" id="ARBA00023004"/>
    </source>
</evidence>
<keyword evidence="6 8" id="KW-0807">Transducer</keyword>
<dbReference type="InterPro" id="IPR012312">
    <property type="entry name" value="Hemerythrin-like"/>
</dbReference>
<evidence type="ECO:0000256" key="4">
    <source>
        <dbReference type="ARBA" id="ARBA00022723"/>
    </source>
</evidence>
<dbReference type="PANTHER" id="PTHR32089:SF112">
    <property type="entry name" value="LYSOZYME-LIKE PROTEIN-RELATED"/>
    <property type="match status" value="1"/>
</dbReference>
<keyword evidence="3" id="KW-0997">Cell inner membrane</keyword>
<dbReference type="AlphaFoldDB" id="A0A7T0BX71"/>
<keyword evidence="3" id="KW-0472">Membrane</keyword>
<dbReference type="PANTHER" id="PTHR32089">
    <property type="entry name" value="METHYL-ACCEPTING CHEMOTAXIS PROTEIN MCPB"/>
    <property type="match status" value="1"/>
</dbReference>
<dbReference type="GO" id="GO:0005886">
    <property type="term" value="C:plasma membrane"/>
    <property type="evidence" value="ECO:0007669"/>
    <property type="project" value="UniProtKB-SubCell"/>
</dbReference>
<dbReference type="EMBL" id="CP048685">
    <property type="protein sequence ID" value="QPJ62591.1"/>
    <property type="molecule type" value="Genomic_DNA"/>
</dbReference>
<dbReference type="GO" id="GO:0046872">
    <property type="term" value="F:metal ion binding"/>
    <property type="evidence" value="ECO:0007669"/>
    <property type="project" value="UniProtKB-KW"/>
</dbReference>
<evidence type="ECO:0000256" key="7">
    <source>
        <dbReference type="ARBA" id="ARBA00029447"/>
    </source>
</evidence>
<dbReference type="KEGG" id="nli:G3M70_12200"/>
<evidence type="ECO:0000256" key="1">
    <source>
        <dbReference type="ARBA" id="ARBA00004429"/>
    </source>
</evidence>
<dbReference type="InterPro" id="IPR000727">
    <property type="entry name" value="T_SNARE_dom"/>
</dbReference>